<protein>
    <recommendedName>
        <fullName evidence="5">Zn-dependent metallo-hydrolase RNA specificity domain-containing protein</fullName>
    </recommendedName>
</protein>
<evidence type="ECO:0000259" key="2">
    <source>
        <dbReference type="Pfam" id="PF07521"/>
    </source>
</evidence>
<name>A0A645FHK0_9ZZZZ</name>
<reference evidence="4" key="1">
    <citation type="submission" date="2019-08" db="EMBL/GenBank/DDBJ databases">
        <authorList>
            <person name="Kucharzyk K."/>
            <person name="Murdoch R.W."/>
            <person name="Higgins S."/>
            <person name="Loffler F."/>
        </authorList>
    </citation>
    <scope>NUCLEOTIDE SEQUENCE</scope>
</reference>
<dbReference type="GO" id="GO:0004521">
    <property type="term" value="F:RNA endonuclease activity"/>
    <property type="evidence" value="ECO:0007669"/>
    <property type="project" value="TreeGrafter"/>
</dbReference>
<proteinExistence type="predicted"/>
<feature type="domain" description="Zn-dependent metallo-hydrolase RNA specificity" evidence="2">
    <location>
        <begin position="51"/>
        <end position="113"/>
    </location>
</feature>
<evidence type="ECO:0000313" key="4">
    <source>
        <dbReference type="EMBL" id="MPN11733.1"/>
    </source>
</evidence>
<keyword evidence="1" id="KW-0378">Hydrolase</keyword>
<dbReference type="InterPro" id="IPR022712">
    <property type="entry name" value="Beta_Casp"/>
</dbReference>
<dbReference type="AlphaFoldDB" id="A0A645FHK0"/>
<dbReference type="Gene3D" id="3.40.50.10890">
    <property type="match status" value="1"/>
</dbReference>
<dbReference type="SUPFAM" id="SSF56281">
    <property type="entry name" value="Metallo-hydrolase/oxidoreductase"/>
    <property type="match status" value="1"/>
</dbReference>
<dbReference type="GO" id="GO:0016787">
    <property type="term" value="F:hydrolase activity"/>
    <property type="evidence" value="ECO:0007669"/>
    <property type="project" value="UniProtKB-KW"/>
</dbReference>
<dbReference type="InterPro" id="IPR011108">
    <property type="entry name" value="RMMBL"/>
</dbReference>
<sequence>MCDAGRIRRHLKHNLWRPESTVVFVGYQGEGTLGRRLLEGAQIVKLFGEEIAVKAKIVNFKGMSSHADREHLLQWIDAVDPKPRHVFVVHGDREVTQIFAKTLETKGFTAHAPLYREVYDLAADRQLDPGVELEPRKKAAAESVSLSFLALEEAGKFLLEVISRNRGGSNKDLRKFTEQLKALSSKWDR</sequence>
<dbReference type="Pfam" id="PF07521">
    <property type="entry name" value="RMMBL"/>
    <property type="match status" value="1"/>
</dbReference>
<dbReference type="InterPro" id="IPR036866">
    <property type="entry name" value="RibonucZ/Hydroxyglut_hydro"/>
</dbReference>
<evidence type="ECO:0000259" key="3">
    <source>
        <dbReference type="Pfam" id="PF10996"/>
    </source>
</evidence>
<dbReference type="EMBL" id="VSSQ01057984">
    <property type="protein sequence ID" value="MPN11733.1"/>
    <property type="molecule type" value="Genomic_DNA"/>
</dbReference>
<organism evidence="4">
    <name type="scientific">bioreactor metagenome</name>
    <dbReference type="NCBI Taxonomy" id="1076179"/>
    <lineage>
        <taxon>unclassified sequences</taxon>
        <taxon>metagenomes</taxon>
        <taxon>ecological metagenomes</taxon>
    </lineage>
</organism>
<evidence type="ECO:0008006" key="5">
    <source>
        <dbReference type="Google" id="ProtNLM"/>
    </source>
</evidence>
<feature type="domain" description="Beta-Casp" evidence="3">
    <location>
        <begin position="1"/>
        <end position="37"/>
    </location>
</feature>
<evidence type="ECO:0000256" key="1">
    <source>
        <dbReference type="ARBA" id="ARBA00022801"/>
    </source>
</evidence>
<dbReference type="PANTHER" id="PTHR11203">
    <property type="entry name" value="CLEAVAGE AND POLYADENYLATION SPECIFICITY FACTOR FAMILY MEMBER"/>
    <property type="match status" value="1"/>
</dbReference>
<gene>
    <name evidence="4" type="ORF">SDC9_159041</name>
</gene>
<comment type="caution">
    <text evidence="4">The sequence shown here is derived from an EMBL/GenBank/DDBJ whole genome shotgun (WGS) entry which is preliminary data.</text>
</comment>
<accession>A0A645FHK0</accession>
<dbReference type="PANTHER" id="PTHR11203:SF37">
    <property type="entry name" value="INTEGRATOR COMPLEX SUBUNIT 11"/>
    <property type="match status" value="1"/>
</dbReference>
<dbReference type="Gene3D" id="3.60.15.10">
    <property type="entry name" value="Ribonuclease Z/Hydroxyacylglutathione hydrolase-like"/>
    <property type="match status" value="1"/>
</dbReference>
<dbReference type="InterPro" id="IPR050698">
    <property type="entry name" value="MBL"/>
</dbReference>
<dbReference type="Pfam" id="PF10996">
    <property type="entry name" value="Beta-Casp"/>
    <property type="match status" value="1"/>
</dbReference>